<dbReference type="Proteomes" id="UP001146793">
    <property type="component" value="Unassembled WGS sequence"/>
</dbReference>
<evidence type="ECO:0000256" key="7">
    <source>
        <dbReference type="ARBA" id="ARBA00037847"/>
    </source>
</evidence>
<evidence type="ECO:0000256" key="3">
    <source>
        <dbReference type="ARBA" id="ARBA00022692"/>
    </source>
</evidence>
<dbReference type="GO" id="GO:0012505">
    <property type="term" value="C:endomembrane system"/>
    <property type="evidence" value="ECO:0007669"/>
    <property type="project" value="UniProtKB-SubCell"/>
</dbReference>
<protein>
    <submittedName>
        <fullName evidence="12">Transmembrane emp24 domain-containing protein a</fullName>
    </submittedName>
</protein>
<dbReference type="InterPro" id="IPR015720">
    <property type="entry name" value="Emp24-like"/>
</dbReference>
<evidence type="ECO:0000313" key="12">
    <source>
        <dbReference type="EMBL" id="KAJ3424413.1"/>
    </source>
</evidence>
<evidence type="ECO:0000256" key="4">
    <source>
        <dbReference type="ARBA" id="ARBA00022729"/>
    </source>
</evidence>
<reference evidence="12" key="2">
    <citation type="submission" date="2022-08" db="EMBL/GenBank/DDBJ databases">
        <title>Novel sulphate-reducing endosymbionts in the free-living metamonad Anaeramoeba.</title>
        <authorList>
            <person name="Jerlstrom-Hultqvist J."/>
            <person name="Cepicka I."/>
            <person name="Gallot-Lavallee L."/>
            <person name="Salas-Leiva D."/>
            <person name="Curtis B.A."/>
            <person name="Zahonova K."/>
            <person name="Pipaliya S."/>
            <person name="Dacks J."/>
            <person name="Roger A.J."/>
        </authorList>
    </citation>
    <scope>NUCLEOTIDE SEQUENCE</scope>
    <source>
        <strain evidence="12">Busselton2</strain>
    </source>
</reference>
<evidence type="ECO:0000256" key="8">
    <source>
        <dbReference type="RuleBase" id="RU003827"/>
    </source>
</evidence>
<dbReference type="Proteomes" id="UP001150062">
    <property type="component" value="Unassembled WGS sequence"/>
</dbReference>
<accession>A0AAV7YA86</accession>
<dbReference type="InterPro" id="IPR036598">
    <property type="entry name" value="GOLD_dom_sf"/>
</dbReference>
<comment type="similarity">
    <text evidence="2 8">Belongs to the EMP24/GP25L family.</text>
</comment>
<evidence type="ECO:0000256" key="5">
    <source>
        <dbReference type="ARBA" id="ARBA00022989"/>
    </source>
</evidence>
<evidence type="ECO:0000259" key="11">
    <source>
        <dbReference type="PROSITE" id="PS50866"/>
    </source>
</evidence>
<dbReference type="GO" id="GO:0016020">
    <property type="term" value="C:membrane"/>
    <property type="evidence" value="ECO:0007669"/>
    <property type="project" value="UniProtKB-SubCell"/>
</dbReference>
<evidence type="ECO:0000313" key="13">
    <source>
        <dbReference type="EMBL" id="KAJ6227938.1"/>
    </source>
</evidence>
<dbReference type="EMBL" id="JANTQA010000072">
    <property type="protein sequence ID" value="KAJ3424413.1"/>
    <property type="molecule type" value="Genomic_DNA"/>
</dbReference>
<feature type="chain" id="PRO_5043664316" evidence="10">
    <location>
        <begin position="21"/>
        <end position="201"/>
    </location>
</feature>
<dbReference type="SUPFAM" id="SSF101576">
    <property type="entry name" value="Supernatant protein factor (SPF), C-terminal domain"/>
    <property type="match status" value="1"/>
</dbReference>
<proteinExistence type="inferred from homology"/>
<keyword evidence="4 10" id="KW-0732">Signal</keyword>
<reference evidence="13" key="1">
    <citation type="submission" date="2022-08" db="EMBL/GenBank/DDBJ databases">
        <title>Novel sulfate-reducing endosymbionts in the free-living metamonad Anaeramoeba.</title>
        <authorList>
            <person name="Jerlstrom-Hultqvist J."/>
            <person name="Cepicka I."/>
            <person name="Gallot-Lavallee L."/>
            <person name="Salas-Leiva D."/>
            <person name="Curtis B.A."/>
            <person name="Zahonova K."/>
            <person name="Pipaliya S."/>
            <person name="Dacks J."/>
            <person name="Roger A.J."/>
        </authorList>
    </citation>
    <scope>NUCLEOTIDE SEQUENCE</scope>
    <source>
        <strain evidence="13">Schooner1</strain>
    </source>
</reference>
<evidence type="ECO:0000256" key="2">
    <source>
        <dbReference type="ARBA" id="ARBA00007104"/>
    </source>
</evidence>
<keyword evidence="3 8" id="KW-0812">Transmembrane</keyword>
<gene>
    <name evidence="12" type="ORF">M0812_29134</name>
    <name evidence="13" type="ORF">M0813_09353</name>
</gene>
<dbReference type="EMBL" id="JAOAOG010000331">
    <property type="protein sequence ID" value="KAJ6227938.1"/>
    <property type="molecule type" value="Genomic_DNA"/>
</dbReference>
<name>A0AAV7YA86_9EUKA</name>
<comment type="subcellular location">
    <subcellularLocation>
        <location evidence="7">Endomembrane system</location>
        <topology evidence="7">Single-pass membrane protein</topology>
    </subcellularLocation>
    <subcellularLocation>
        <location evidence="1 8">Membrane</location>
        <topology evidence="1 8">Single-pass type I membrane protein</topology>
    </subcellularLocation>
</comment>
<feature type="signal peptide" evidence="10">
    <location>
        <begin position="1"/>
        <end position="20"/>
    </location>
</feature>
<evidence type="ECO:0000256" key="9">
    <source>
        <dbReference type="SAM" id="Phobius"/>
    </source>
</evidence>
<keyword evidence="15" id="KW-1185">Reference proteome</keyword>
<dbReference type="AlphaFoldDB" id="A0AAV7YA86"/>
<evidence type="ECO:0000256" key="1">
    <source>
        <dbReference type="ARBA" id="ARBA00004479"/>
    </source>
</evidence>
<evidence type="ECO:0000313" key="15">
    <source>
        <dbReference type="Proteomes" id="UP001150062"/>
    </source>
</evidence>
<comment type="caution">
    <text evidence="12">The sequence shown here is derived from an EMBL/GenBank/DDBJ whole genome shotgun (WGS) entry which is preliminary data.</text>
</comment>
<dbReference type="SMART" id="SM01190">
    <property type="entry name" value="EMP24_GP25L"/>
    <property type="match status" value="1"/>
</dbReference>
<evidence type="ECO:0000256" key="6">
    <source>
        <dbReference type="ARBA" id="ARBA00023136"/>
    </source>
</evidence>
<dbReference type="PROSITE" id="PS50866">
    <property type="entry name" value="GOLD"/>
    <property type="match status" value="1"/>
</dbReference>
<dbReference type="PANTHER" id="PTHR22811">
    <property type="entry name" value="TRANSMEMBRANE EMP24 DOMAIN-CONTAINING PROTEIN"/>
    <property type="match status" value="1"/>
</dbReference>
<sequence length="201" mass="23406">MKLLVFSLILFSFFVSNINSITITVPPNSKECVFEKIDKRTSVTLLYQVVSGGGMDINPEISEPDGRVVYRRDREQEGKFTFLSRSVGMYKFCFGNEMSHVTSKQVNFNIQLSGGHSNSEIAKKEHLTPLENGVLELQEQLRSILSEQRYLKVREHIHRNTTESTNSRVLWWNFLQTFLLIAISATQIIYVRRIFERRRRI</sequence>
<evidence type="ECO:0000313" key="14">
    <source>
        <dbReference type="Proteomes" id="UP001146793"/>
    </source>
</evidence>
<dbReference type="InterPro" id="IPR009038">
    <property type="entry name" value="GOLD_dom"/>
</dbReference>
<dbReference type="Pfam" id="PF01105">
    <property type="entry name" value="EMP24_GP25L"/>
    <property type="match status" value="1"/>
</dbReference>
<keyword evidence="6 9" id="KW-0472">Membrane</keyword>
<evidence type="ECO:0000256" key="10">
    <source>
        <dbReference type="SAM" id="SignalP"/>
    </source>
</evidence>
<feature type="transmembrane region" description="Helical" evidence="9">
    <location>
        <begin position="169"/>
        <end position="191"/>
    </location>
</feature>
<organism evidence="12 14">
    <name type="scientific">Anaeramoeba flamelloides</name>
    <dbReference type="NCBI Taxonomy" id="1746091"/>
    <lineage>
        <taxon>Eukaryota</taxon>
        <taxon>Metamonada</taxon>
        <taxon>Anaeramoebidae</taxon>
        <taxon>Anaeramoeba</taxon>
    </lineage>
</organism>
<feature type="domain" description="GOLD" evidence="11">
    <location>
        <begin position="30"/>
        <end position="112"/>
    </location>
</feature>
<keyword evidence="5 9" id="KW-1133">Transmembrane helix</keyword>